<evidence type="ECO:0000313" key="3">
    <source>
        <dbReference type="EMBL" id="KPI35695.1"/>
    </source>
</evidence>
<dbReference type="AlphaFoldDB" id="A0A0N1H2V1"/>
<name>A0A0N1H2V1_9EURO</name>
<dbReference type="RefSeq" id="XP_017995658.1">
    <property type="nucleotide sequence ID" value="XM_018141166.1"/>
</dbReference>
<proteinExistence type="predicted"/>
<organism evidence="3 4">
    <name type="scientific">Cyphellophora attinorum</name>
    <dbReference type="NCBI Taxonomy" id="1664694"/>
    <lineage>
        <taxon>Eukaryota</taxon>
        <taxon>Fungi</taxon>
        <taxon>Dikarya</taxon>
        <taxon>Ascomycota</taxon>
        <taxon>Pezizomycotina</taxon>
        <taxon>Eurotiomycetes</taxon>
        <taxon>Chaetothyriomycetidae</taxon>
        <taxon>Chaetothyriales</taxon>
        <taxon>Cyphellophoraceae</taxon>
        <taxon>Cyphellophora</taxon>
    </lineage>
</organism>
<evidence type="ECO:0000256" key="2">
    <source>
        <dbReference type="SAM" id="Phobius"/>
    </source>
</evidence>
<keyword evidence="2" id="KW-1133">Transmembrane helix</keyword>
<feature type="transmembrane region" description="Helical" evidence="2">
    <location>
        <begin position="150"/>
        <end position="173"/>
    </location>
</feature>
<dbReference type="PANTHER" id="PTHR42024:SF1">
    <property type="entry name" value="AMINO ACID PERMEASE_ SLC12A DOMAIN-CONTAINING PROTEIN"/>
    <property type="match status" value="1"/>
</dbReference>
<evidence type="ECO:0000256" key="1">
    <source>
        <dbReference type="SAM" id="MobiDB-lite"/>
    </source>
</evidence>
<reference evidence="3 4" key="1">
    <citation type="submission" date="2015-06" db="EMBL/GenBank/DDBJ databases">
        <title>Draft genome of the ant-associated black yeast Phialophora attae CBS 131958.</title>
        <authorList>
            <person name="Moreno L.F."/>
            <person name="Stielow B.J."/>
            <person name="de Hoog S."/>
            <person name="Vicente V.A."/>
            <person name="Weiss V.A."/>
            <person name="de Vries M."/>
            <person name="Cruz L.M."/>
            <person name="Souza E.M."/>
        </authorList>
    </citation>
    <scope>NUCLEOTIDE SEQUENCE [LARGE SCALE GENOMIC DNA]</scope>
    <source>
        <strain evidence="3 4">CBS 131958</strain>
    </source>
</reference>
<feature type="transmembrane region" description="Helical" evidence="2">
    <location>
        <begin position="264"/>
        <end position="290"/>
    </location>
</feature>
<dbReference type="EMBL" id="LFJN01000037">
    <property type="protein sequence ID" value="KPI35695.1"/>
    <property type="molecule type" value="Genomic_DNA"/>
</dbReference>
<sequence>MRQTLRHKKPEADGQGASPLAQEPHALPYPPPSLATRDSDDTLAVATPPAMLNEKRTSTTPGPPPIPFAWPRGKHAVRLYLFLLLAFVEVEVIPLALFYGLRYGTDTANWITFAIITALWGFNIYWQLTRRSWYLFRREEYRPIGVTSKWALDFTAWTGTLSTCAAVVLLTIGTIPTDVWVRVCAMAVPAIMFVLGLIGWAVLHYALFGWPAPFRLSSTAKGEIVKPCAYYFVEDVLAVDGKGGRAVREAMAARYNASPRFRRMLFVQSIFFVFPMLILAAGLTVVAVLHAISRPIVFGVCSGVPWIWVVMWALISWAMVKRDLRREREEWSKNQASLLGQCSCCPRSA</sequence>
<comment type="caution">
    <text evidence="3">The sequence shown here is derived from an EMBL/GenBank/DDBJ whole genome shotgun (WGS) entry which is preliminary data.</text>
</comment>
<dbReference type="VEuPathDB" id="FungiDB:AB675_1288"/>
<feature type="region of interest" description="Disordered" evidence="1">
    <location>
        <begin position="1"/>
        <end position="40"/>
    </location>
</feature>
<feature type="transmembrane region" description="Helical" evidence="2">
    <location>
        <begin position="79"/>
        <end position="101"/>
    </location>
</feature>
<gene>
    <name evidence="3" type="ORF">AB675_1288</name>
</gene>
<dbReference type="GeneID" id="28733046"/>
<dbReference type="Proteomes" id="UP000038010">
    <property type="component" value="Unassembled WGS sequence"/>
</dbReference>
<keyword evidence="2" id="KW-0812">Transmembrane</keyword>
<accession>A0A0N1H2V1</accession>
<dbReference type="STRING" id="1664694.A0A0N1H2V1"/>
<feature type="transmembrane region" description="Helical" evidence="2">
    <location>
        <begin position="107"/>
        <end position="129"/>
    </location>
</feature>
<feature type="transmembrane region" description="Helical" evidence="2">
    <location>
        <begin position="179"/>
        <end position="208"/>
    </location>
</feature>
<evidence type="ECO:0000313" key="4">
    <source>
        <dbReference type="Proteomes" id="UP000038010"/>
    </source>
</evidence>
<keyword evidence="2" id="KW-0472">Membrane</keyword>
<protein>
    <submittedName>
        <fullName evidence="3">Uncharacterized protein</fullName>
    </submittedName>
</protein>
<dbReference type="OrthoDB" id="4838853at2759"/>
<dbReference type="PANTHER" id="PTHR42024">
    <property type="entry name" value="AMINO ACID PERMEASE_ SLC12A DOMAIN-CONTAINING PROTEIN"/>
    <property type="match status" value="1"/>
</dbReference>
<feature type="transmembrane region" description="Helical" evidence="2">
    <location>
        <begin position="296"/>
        <end position="320"/>
    </location>
</feature>
<keyword evidence="4" id="KW-1185">Reference proteome</keyword>